<dbReference type="Pfam" id="PF26138">
    <property type="entry name" value="DUF8040"/>
    <property type="match status" value="1"/>
</dbReference>
<accession>A0A9P6JNN2</accession>
<proteinExistence type="predicted"/>
<name>A0A9P6JNN2_9AGAR</name>
<evidence type="ECO:0000259" key="1">
    <source>
        <dbReference type="Pfam" id="PF26138"/>
    </source>
</evidence>
<feature type="domain" description="DUF8040" evidence="1">
    <location>
        <begin position="1"/>
        <end position="34"/>
    </location>
</feature>
<evidence type="ECO:0000313" key="2">
    <source>
        <dbReference type="EMBL" id="KAF9526835.1"/>
    </source>
</evidence>
<feature type="non-terminal residue" evidence="2">
    <location>
        <position position="94"/>
    </location>
</feature>
<gene>
    <name evidence="2" type="ORF">CPB83DRAFT_738929</name>
</gene>
<evidence type="ECO:0000313" key="3">
    <source>
        <dbReference type="Proteomes" id="UP000807306"/>
    </source>
</evidence>
<sequence>MCVTGLSVQHVGEQFQRSNETISHYFRLVLDALSSGPFYAEYVKLPLTSDPASPVLQDNSKFWPFFQHVLGAIDSTHINCCPSALERQMARDRK</sequence>
<dbReference type="EMBL" id="MU157867">
    <property type="protein sequence ID" value="KAF9526835.1"/>
    <property type="molecule type" value="Genomic_DNA"/>
</dbReference>
<dbReference type="InterPro" id="IPR058353">
    <property type="entry name" value="DUF8040"/>
</dbReference>
<keyword evidence="3" id="KW-1185">Reference proteome</keyword>
<reference evidence="2" key="1">
    <citation type="submission" date="2020-11" db="EMBL/GenBank/DDBJ databases">
        <authorList>
            <consortium name="DOE Joint Genome Institute"/>
            <person name="Ahrendt S."/>
            <person name="Riley R."/>
            <person name="Andreopoulos W."/>
            <person name="Labutti K."/>
            <person name="Pangilinan J."/>
            <person name="Ruiz-Duenas F.J."/>
            <person name="Barrasa J.M."/>
            <person name="Sanchez-Garcia M."/>
            <person name="Camarero S."/>
            <person name="Miyauchi S."/>
            <person name="Serrano A."/>
            <person name="Linde D."/>
            <person name="Babiker R."/>
            <person name="Drula E."/>
            <person name="Ayuso-Fernandez I."/>
            <person name="Pacheco R."/>
            <person name="Padilla G."/>
            <person name="Ferreira P."/>
            <person name="Barriuso J."/>
            <person name="Kellner H."/>
            <person name="Castanera R."/>
            <person name="Alfaro M."/>
            <person name="Ramirez L."/>
            <person name="Pisabarro A.G."/>
            <person name="Kuo A."/>
            <person name="Tritt A."/>
            <person name="Lipzen A."/>
            <person name="He G."/>
            <person name="Yan M."/>
            <person name="Ng V."/>
            <person name="Cullen D."/>
            <person name="Martin F."/>
            <person name="Rosso M.-N."/>
            <person name="Henrissat B."/>
            <person name="Hibbett D."/>
            <person name="Martinez A.T."/>
            <person name="Grigoriev I.V."/>
        </authorList>
    </citation>
    <scope>NUCLEOTIDE SEQUENCE</scope>
    <source>
        <strain evidence="2">CBS 506.95</strain>
    </source>
</reference>
<dbReference type="Proteomes" id="UP000807306">
    <property type="component" value="Unassembled WGS sequence"/>
</dbReference>
<organism evidence="2 3">
    <name type="scientific">Crepidotus variabilis</name>
    <dbReference type="NCBI Taxonomy" id="179855"/>
    <lineage>
        <taxon>Eukaryota</taxon>
        <taxon>Fungi</taxon>
        <taxon>Dikarya</taxon>
        <taxon>Basidiomycota</taxon>
        <taxon>Agaricomycotina</taxon>
        <taxon>Agaricomycetes</taxon>
        <taxon>Agaricomycetidae</taxon>
        <taxon>Agaricales</taxon>
        <taxon>Agaricineae</taxon>
        <taxon>Crepidotaceae</taxon>
        <taxon>Crepidotus</taxon>
    </lineage>
</organism>
<dbReference type="AlphaFoldDB" id="A0A9P6JNN2"/>
<comment type="caution">
    <text evidence="2">The sequence shown here is derived from an EMBL/GenBank/DDBJ whole genome shotgun (WGS) entry which is preliminary data.</text>
</comment>
<protein>
    <recommendedName>
        <fullName evidence="1">DUF8040 domain-containing protein</fullName>
    </recommendedName>
</protein>
<dbReference type="OrthoDB" id="1681765at2759"/>